<organism evidence="1 2">
    <name type="scientific">Phytophthora megakarya</name>
    <dbReference type="NCBI Taxonomy" id="4795"/>
    <lineage>
        <taxon>Eukaryota</taxon>
        <taxon>Sar</taxon>
        <taxon>Stramenopiles</taxon>
        <taxon>Oomycota</taxon>
        <taxon>Peronosporomycetes</taxon>
        <taxon>Peronosporales</taxon>
        <taxon>Peronosporaceae</taxon>
        <taxon>Phytophthora</taxon>
    </lineage>
</organism>
<comment type="caution">
    <text evidence="1">The sequence shown here is derived from an EMBL/GenBank/DDBJ whole genome shotgun (WGS) entry which is preliminary data.</text>
</comment>
<reference evidence="2" key="1">
    <citation type="submission" date="2017-03" db="EMBL/GenBank/DDBJ databases">
        <title>Phytopthora megakarya and P. palmivora, two closely related causual agents of cacao black pod achieved similar genome size and gene model numbers by different mechanisms.</title>
        <authorList>
            <person name="Ali S."/>
            <person name="Shao J."/>
            <person name="Larry D.J."/>
            <person name="Kronmiller B."/>
            <person name="Shen D."/>
            <person name="Strem M.D."/>
            <person name="Melnick R.L."/>
            <person name="Guiltinan M.J."/>
            <person name="Tyler B.M."/>
            <person name="Meinhardt L.W."/>
            <person name="Bailey B.A."/>
        </authorList>
    </citation>
    <scope>NUCLEOTIDE SEQUENCE [LARGE SCALE GENOMIC DNA]</scope>
    <source>
        <strain evidence="2">zdho120</strain>
    </source>
</reference>
<dbReference type="AlphaFoldDB" id="A0A225VRU5"/>
<proteinExistence type="predicted"/>
<sequence length="426" mass="47181">MQLQPLRLTMSLIDLAPTNTKRARSINVTWEYLEVCITRENTPLVLEAVVDKFGMSLAFKEGRKGQLLARHSVMQYYRQANNWLLDQFPHLRPISDKALLKKGQILERYCMKRESRTNIFFVRFIRVKTSEEQVLSLFPDEEFTTCPLLASALALATQSAPTASLLNQLPKQQAISQATLTSTAPLIDLMGHPEHVAPLQSSQGQPDGEKGGDDASGIHIYVNRVLTRVTGKSGVPERLTSRSFRRGGAKHANGAGMCVQWIFDRGVWNMTATNKAFAYVFNTPAEDHNVARALSNRHPDTPVPLLSLDLFDSHTQQSILSVASSLFVASSGLDTAQYNVNARVLGTLMAYLLRHYTASKALTRTGPAIQRLEACAIENGFSINDLLAWSSHLTCNLNATKPEESTTSQETSTDITKHPCSFIKPP</sequence>
<protein>
    <submittedName>
        <fullName evidence="1">Uncharacterized protein</fullName>
    </submittedName>
</protein>
<gene>
    <name evidence="1" type="ORF">PHMEG_00020389</name>
</gene>
<dbReference type="Proteomes" id="UP000198211">
    <property type="component" value="Unassembled WGS sequence"/>
</dbReference>
<dbReference type="OrthoDB" id="113189at2759"/>
<keyword evidence="2" id="KW-1185">Reference proteome</keyword>
<dbReference type="EMBL" id="NBNE01003615">
    <property type="protein sequence ID" value="OWZ07240.1"/>
    <property type="molecule type" value="Genomic_DNA"/>
</dbReference>
<accession>A0A225VRU5</accession>
<evidence type="ECO:0000313" key="2">
    <source>
        <dbReference type="Proteomes" id="UP000198211"/>
    </source>
</evidence>
<name>A0A225VRU5_9STRA</name>
<evidence type="ECO:0000313" key="1">
    <source>
        <dbReference type="EMBL" id="OWZ07240.1"/>
    </source>
</evidence>
<dbReference type="STRING" id="4795.A0A225VRU5"/>